<dbReference type="EMBL" id="AMFJ01000379">
    <property type="protein sequence ID" value="EKE28075.1"/>
    <property type="molecule type" value="Genomic_DNA"/>
</dbReference>
<comment type="caution">
    <text evidence="1">The sequence shown here is derived from an EMBL/GenBank/DDBJ whole genome shotgun (WGS) entry which is preliminary data.</text>
</comment>
<proteinExistence type="predicted"/>
<name>K2GXF9_9BACT</name>
<accession>K2GXF9</accession>
<protein>
    <submittedName>
        <fullName evidence="1">Uncharacterized protein</fullName>
    </submittedName>
</protein>
<organism evidence="1">
    <name type="scientific">uncultured bacterium</name>
    <name type="common">gcode 4</name>
    <dbReference type="NCBI Taxonomy" id="1234023"/>
    <lineage>
        <taxon>Bacteria</taxon>
        <taxon>environmental samples</taxon>
    </lineage>
</organism>
<evidence type="ECO:0000313" key="1">
    <source>
        <dbReference type="EMBL" id="EKE28075.1"/>
    </source>
</evidence>
<sequence>MFKKIHQKKSWKLLKIKNAIAPSKNIKLID</sequence>
<gene>
    <name evidence="1" type="ORF">ACD_3C00105G0013</name>
</gene>
<reference evidence="1" key="1">
    <citation type="journal article" date="2012" name="Science">
        <title>Fermentation, hydrogen, and sulfur metabolism in multiple uncultivated bacterial phyla.</title>
        <authorList>
            <person name="Wrighton K.C."/>
            <person name="Thomas B.C."/>
            <person name="Sharon I."/>
            <person name="Miller C.S."/>
            <person name="Castelle C.J."/>
            <person name="VerBerkmoes N.C."/>
            <person name="Wilkins M.J."/>
            <person name="Hettich R.L."/>
            <person name="Lipton M.S."/>
            <person name="Williams K.H."/>
            <person name="Long P.E."/>
            <person name="Banfield J.F."/>
        </authorList>
    </citation>
    <scope>NUCLEOTIDE SEQUENCE [LARGE SCALE GENOMIC DNA]</scope>
</reference>
<dbReference type="AlphaFoldDB" id="K2GXF9"/>